<name>L1Q3G4_9CLOT</name>
<dbReference type="EMBL" id="AMEZ01000125">
    <property type="protein sequence ID" value="EKY22518.1"/>
    <property type="molecule type" value="Genomic_DNA"/>
</dbReference>
<sequence length="69" mass="7181">MLAGNIKTEGVLSIKIATFPSTISAATTSGLSVCLALGKGFNLFLGVKISIKLSSPNVRDLISVYLLIL</sequence>
<proteinExistence type="predicted"/>
<keyword evidence="2" id="KW-1185">Reference proteome</keyword>
<dbReference type="HOGENOM" id="CLU_2768482_0_0_9"/>
<reference evidence="1 2" key="1">
    <citation type="submission" date="2012-05" db="EMBL/GenBank/DDBJ databases">
        <authorList>
            <person name="Weinstock G."/>
            <person name="Sodergren E."/>
            <person name="Lobos E.A."/>
            <person name="Fulton L."/>
            <person name="Fulton R."/>
            <person name="Courtney L."/>
            <person name="Fronick C."/>
            <person name="O'Laughlin M."/>
            <person name="Godfrey J."/>
            <person name="Wilson R.M."/>
            <person name="Miner T."/>
            <person name="Farmer C."/>
            <person name="Delehaunty K."/>
            <person name="Cordes M."/>
            <person name="Minx P."/>
            <person name="Tomlinson C."/>
            <person name="Chen J."/>
            <person name="Wollam A."/>
            <person name="Pepin K.H."/>
            <person name="Bhonagiri V."/>
            <person name="Zhang X."/>
            <person name="Suruliraj S."/>
            <person name="Warren W."/>
            <person name="Mitreva M."/>
            <person name="Mardis E.R."/>
            <person name="Wilson R.K."/>
        </authorList>
    </citation>
    <scope>NUCLEOTIDE SEQUENCE [LARGE SCALE GENOMIC DNA]</scope>
    <source>
        <strain evidence="1 2">DSM 1785</strain>
    </source>
</reference>
<organism evidence="1 2">
    <name type="scientific">Clostridium celatum DSM 1785</name>
    <dbReference type="NCBI Taxonomy" id="545697"/>
    <lineage>
        <taxon>Bacteria</taxon>
        <taxon>Bacillati</taxon>
        <taxon>Bacillota</taxon>
        <taxon>Clostridia</taxon>
        <taxon>Eubacteriales</taxon>
        <taxon>Clostridiaceae</taxon>
        <taxon>Clostridium</taxon>
    </lineage>
</organism>
<comment type="caution">
    <text evidence="1">The sequence shown here is derived from an EMBL/GenBank/DDBJ whole genome shotgun (WGS) entry which is preliminary data.</text>
</comment>
<dbReference type="AlphaFoldDB" id="L1Q3G4"/>
<gene>
    <name evidence="1" type="ORF">HMPREF0216_03241</name>
</gene>
<protein>
    <submittedName>
        <fullName evidence="1">Uncharacterized protein</fullName>
    </submittedName>
</protein>
<accession>L1Q3G4</accession>
<evidence type="ECO:0000313" key="2">
    <source>
        <dbReference type="Proteomes" id="UP000010420"/>
    </source>
</evidence>
<evidence type="ECO:0000313" key="1">
    <source>
        <dbReference type="EMBL" id="EKY22518.1"/>
    </source>
</evidence>
<dbReference type="Proteomes" id="UP000010420">
    <property type="component" value="Unassembled WGS sequence"/>
</dbReference>